<dbReference type="InterPro" id="IPR043131">
    <property type="entry name" value="BCAT-like_N"/>
</dbReference>
<dbReference type="STRING" id="28117.BHV66_09830"/>
<evidence type="ECO:0008006" key="3">
    <source>
        <dbReference type="Google" id="ProtNLM"/>
    </source>
</evidence>
<dbReference type="Gene3D" id="3.30.470.10">
    <property type="match status" value="1"/>
</dbReference>
<comment type="caution">
    <text evidence="1">The sequence shown here is derived from an EMBL/GenBank/DDBJ whole genome shotgun (WGS) entry which is preliminary data.</text>
</comment>
<evidence type="ECO:0000313" key="1">
    <source>
        <dbReference type="EMBL" id="OKY93205.1"/>
    </source>
</evidence>
<name>A0A1Q6F2W5_9BACT</name>
<dbReference type="InterPro" id="IPR043132">
    <property type="entry name" value="BCAT-like_C"/>
</dbReference>
<organism evidence="1 2">
    <name type="scientific">Alistipes putredinis</name>
    <dbReference type="NCBI Taxonomy" id="28117"/>
    <lineage>
        <taxon>Bacteria</taxon>
        <taxon>Pseudomonadati</taxon>
        <taxon>Bacteroidota</taxon>
        <taxon>Bacteroidia</taxon>
        <taxon>Bacteroidales</taxon>
        <taxon>Rikenellaceae</taxon>
        <taxon>Alistipes</taxon>
    </lineage>
</organism>
<accession>A0A1Q6F2W5</accession>
<dbReference type="AlphaFoldDB" id="A0A1Q6F2W5"/>
<dbReference type="Pfam" id="PF01063">
    <property type="entry name" value="Aminotran_4"/>
    <property type="match status" value="1"/>
</dbReference>
<reference evidence="1 2" key="1">
    <citation type="journal article" date="2016" name="Nat. Biotechnol.">
        <title>Measurement of bacterial replication rates in microbial communities.</title>
        <authorList>
            <person name="Brown C.T."/>
            <person name="Olm M.R."/>
            <person name="Thomas B.C."/>
            <person name="Banfield J.F."/>
        </authorList>
    </citation>
    <scope>NUCLEOTIDE SEQUENCE [LARGE SCALE GENOMIC DNA]</scope>
    <source>
        <strain evidence="1">CAG:67_53_122</strain>
    </source>
</reference>
<proteinExistence type="predicted"/>
<evidence type="ECO:0000313" key="2">
    <source>
        <dbReference type="Proteomes" id="UP000187417"/>
    </source>
</evidence>
<dbReference type="Proteomes" id="UP000187417">
    <property type="component" value="Unassembled WGS sequence"/>
</dbReference>
<gene>
    <name evidence="1" type="ORF">BHV66_09830</name>
</gene>
<protein>
    <recommendedName>
        <fullName evidence="3">4-amino-4-deoxychorismate lyase</fullName>
    </recommendedName>
</protein>
<dbReference type="EMBL" id="MNQH01000042">
    <property type="protein sequence ID" value="OKY93205.1"/>
    <property type="molecule type" value="Genomic_DNA"/>
</dbReference>
<dbReference type="Gene3D" id="3.20.10.10">
    <property type="entry name" value="D-amino Acid Aminotransferase, subunit A, domain 2"/>
    <property type="match status" value="1"/>
</dbReference>
<dbReference type="RefSeq" id="WP_278339519.1">
    <property type="nucleotide sequence ID" value="NZ_CATXSK010000003.1"/>
</dbReference>
<dbReference type="SUPFAM" id="SSF56752">
    <property type="entry name" value="D-aminoacid aminotransferase-like PLP-dependent enzymes"/>
    <property type="match status" value="1"/>
</dbReference>
<dbReference type="InterPro" id="IPR001544">
    <property type="entry name" value="Aminotrans_IV"/>
</dbReference>
<dbReference type="InterPro" id="IPR036038">
    <property type="entry name" value="Aminotransferase-like"/>
</dbReference>
<dbReference type="GO" id="GO:0003824">
    <property type="term" value="F:catalytic activity"/>
    <property type="evidence" value="ECO:0007669"/>
    <property type="project" value="InterPro"/>
</dbReference>
<sequence>MEELLFIETIRVEDGIFVRPEFHLQRMRQTVREAYGAAFNFDLADGSIPLQHRKGTEKCRIVYGRSLSEISFAPYVPREIRSLRLVAADDELDYHLKYADRSALARLLQRRDDCDEILIVRDGAITDTSYSNVAFFDGRKYVTPDTFLLNGTRRQYLLGTGVLTERRITPSDLGGFERVVLINAMLGIEDDLAVPIERIRGL</sequence>